<name>A0A6J5VMX3_PRUAR</name>
<evidence type="ECO:0000313" key="1">
    <source>
        <dbReference type="EMBL" id="CAB4289372.1"/>
    </source>
</evidence>
<gene>
    <name evidence="1" type="ORF">CURHAP_LOCUS47982</name>
</gene>
<dbReference type="Proteomes" id="UP000507222">
    <property type="component" value="Unassembled WGS sequence"/>
</dbReference>
<proteinExistence type="predicted"/>
<protein>
    <submittedName>
        <fullName evidence="1">Uncharacterized protein</fullName>
    </submittedName>
</protein>
<dbReference type="EMBL" id="CAEKDK010000008">
    <property type="protein sequence ID" value="CAB4289372.1"/>
    <property type="molecule type" value="Genomic_DNA"/>
</dbReference>
<accession>A0A6J5VMX3</accession>
<dbReference type="AlphaFoldDB" id="A0A6J5VMX3"/>
<sequence>MVAVIAAPIARARMKIDHASSIYGFVSIAFRGQIINIKTEFSSLFFEIAFGVAEKRKTSDQPHTLPLHPSPLSLPVSFPLSPPPSCEGSHNKKFVPGPCILC</sequence>
<reference evidence="1 2" key="1">
    <citation type="submission" date="2020-05" db="EMBL/GenBank/DDBJ databases">
        <authorList>
            <person name="Campoy J."/>
            <person name="Schneeberger K."/>
            <person name="Spophaly S."/>
        </authorList>
    </citation>
    <scope>NUCLEOTIDE SEQUENCE [LARGE SCALE GENOMIC DNA]</scope>
    <source>
        <strain evidence="1">PruArmRojPasFocal</strain>
    </source>
</reference>
<organism evidence="1 2">
    <name type="scientific">Prunus armeniaca</name>
    <name type="common">Apricot</name>
    <name type="synonym">Armeniaca vulgaris</name>
    <dbReference type="NCBI Taxonomy" id="36596"/>
    <lineage>
        <taxon>Eukaryota</taxon>
        <taxon>Viridiplantae</taxon>
        <taxon>Streptophyta</taxon>
        <taxon>Embryophyta</taxon>
        <taxon>Tracheophyta</taxon>
        <taxon>Spermatophyta</taxon>
        <taxon>Magnoliopsida</taxon>
        <taxon>eudicotyledons</taxon>
        <taxon>Gunneridae</taxon>
        <taxon>Pentapetalae</taxon>
        <taxon>rosids</taxon>
        <taxon>fabids</taxon>
        <taxon>Rosales</taxon>
        <taxon>Rosaceae</taxon>
        <taxon>Amygdaloideae</taxon>
        <taxon>Amygdaleae</taxon>
        <taxon>Prunus</taxon>
    </lineage>
</organism>
<evidence type="ECO:0000313" key="2">
    <source>
        <dbReference type="Proteomes" id="UP000507222"/>
    </source>
</evidence>